<name>A0A1Y5FH68_9BACT</name>
<proteinExistence type="predicted"/>
<sequence length="693" mass="78912">MFPDVSKIDRSPSSSNLNCKELISLVLDFNHSEKRALLESGLQKLSKSDKDNVLSAIDGLYYLPFSEVLPDLKKVVFEQAKISDMAFASKFTKTDNSSLLNKFFGRFKRQSQSGSDSYFDLNNLKLVKDHMESHTGDLNYQSLNDISGLLFEGNVSKPVKIRSEAASFESFVDDSELQALKDNPYLEIVSTQLDGKLHKVKYKTLENSSQSITQLAEKKMKWFVNQRSEIGDMSDPDNLDRYIKLLANTYSELSSLNLYGTKTDTILKEFFFNTALSKEGFPPSRVVTFGEVNVQTLDSLHEQVIDGIASTHRLYEDLILRAKLGLALEDSPEWFSPQLVRKVLLDLQIEGRKNTLVKELEAFVDPAQFTPWLKYHVKENPDVLVELDKAPVPTLKKLADDFEIWTRMKRQMFDHKKEGRQEIELPFIDNDFIKMFGKNTSSDKEAFDAKMKLWYNEKQIVWRGQAHLQGVISDGGIVNMFKDIHHMGVSNQSLGSWKNGMSSGDWKKVVEPQFKNFNDRLYKGNLVEMMTDHQNEGALYYKSIGLSTSKDEKVGKAFASGAMKRVKGEQVTYGSQYADEVQENITFRVLMGAKRARKDVDLNRLRRVESEFRSTFARQQEVTAIGAIDPDAVTIIKTLGYDTQKNKVITDFTFIRNPDNPNEILKFSGDMAVDDDFDMSRLVSRFTVQGGSN</sequence>
<evidence type="ECO:0000313" key="1">
    <source>
        <dbReference type="EMBL" id="OUR98675.1"/>
    </source>
</evidence>
<organism evidence="1 2">
    <name type="scientific">Halobacteriovorax marinus</name>
    <dbReference type="NCBI Taxonomy" id="97084"/>
    <lineage>
        <taxon>Bacteria</taxon>
        <taxon>Pseudomonadati</taxon>
        <taxon>Bdellovibrionota</taxon>
        <taxon>Bacteriovoracia</taxon>
        <taxon>Bacteriovoracales</taxon>
        <taxon>Halobacteriovoraceae</taxon>
        <taxon>Halobacteriovorax</taxon>
    </lineage>
</organism>
<comment type="caution">
    <text evidence="1">The sequence shown here is derived from an EMBL/GenBank/DDBJ whole genome shotgun (WGS) entry which is preliminary data.</text>
</comment>
<evidence type="ECO:0000313" key="2">
    <source>
        <dbReference type="Proteomes" id="UP000196531"/>
    </source>
</evidence>
<dbReference type="Proteomes" id="UP000196531">
    <property type="component" value="Unassembled WGS sequence"/>
</dbReference>
<dbReference type="EMBL" id="MAAO01000004">
    <property type="protein sequence ID" value="OUR98675.1"/>
    <property type="molecule type" value="Genomic_DNA"/>
</dbReference>
<gene>
    <name evidence="1" type="ORF">A9Q84_04485</name>
</gene>
<reference evidence="2" key="1">
    <citation type="journal article" date="2017" name="Proc. Natl. Acad. Sci. U.S.A.">
        <title>Simulation of Deepwater Horizon oil plume reveals substrate specialization within a complex community of hydrocarbon-degraders.</title>
        <authorList>
            <person name="Hu P."/>
            <person name="Dubinsky E.A."/>
            <person name="Probst A.J."/>
            <person name="Wang J."/>
            <person name="Sieber C.M.K."/>
            <person name="Tom L.M."/>
            <person name="Gardinali P."/>
            <person name="Banfield J.F."/>
            <person name="Atlas R.M."/>
            <person name="Andersen G.L."/>
        </authorList>
    </citation>
    <scope>NUCLEOTIDE SEQUENCE [LARGE SCALE GENOMIC DNA]</scope>
</reference>
<dbReference type="AlphaFoldDB" id="A0A1Y5FH68"/>
<protein>
    <submittedName>
        <fullName evidence="1">Uncharacterized protein</fullName>
    </submittedName>
</protein>
<accession>A0A1Y5FH68</accession>